<dbReference type="InterPro" id="IPR057326">
    <property type="entry name" value="KR_dom"/>
</dbReference>
<keyword evidence="2" id="KW-0560">Oxidoreductase</keyword>
<evidence type="ECO:0000259" key="4">
    <source>
        <dbReference type="SMART" id="SM00822"/>
    </source>
</evidence>
<dbReference type="InterPro" id="IPR020904">
    <property type="entry name" value="Sc_DH/Rdtase_CS"/>
</dbReference>
<dbReference type="RefSeq" id="WP_267776896.1">
    <property type="nucleotide sequence ID" value="NZ_JAPNKE010000002.1"/>
</dbReference>
<protein>
    <submittedName>
        <fullName evidence="5">SDR family NAD(P)-dependent oxidoreductase</fullName>
    </submittedName>
</protein>
<evidence type="ECO:0000313" key="6">
    <source>
        <dbReference type="Proteomes" id="UP001150924"/>
    </source>
</evidence>
<proteinExistence type="inferred from homology"/>
<dbReference type="InterPro" id="IPR002347">
    <property type="entry name" value="SDR_fam"/>
</dbReference>
<dbReference type="GO" id="GO:0016020">
    <property type="term" value="C:membrane"/>
    <property type="evidence" value="ECO:0007669"/>
    <property type="project" value="TreeGrafter"/>
</dbReference>
<dbReference type="Gene3D" id="3.40.50.720">
    <property type="entry name" value="NAD(P)-binding Rossmann-like Domain"/>
    <property type="match status" value="1"/>
</dbReference>
<organism evidence="5 6">
    <name type="scientific">Nannocystis pusilla</name>
    <dbReference type="NCBI Taxonomy" id="889268"/>
    <lineage>
        <taxon>Bacteria</taxon>
        <taxon>Pseudomonadati</taxon>
        <taxon>Myxococcota</taxon>
        <taxon>Polyangia</taxon>
        <taxon>Nannocystales</taxon>
        <taxon>Nannocystaceae</taxon>
        <taxon>Nannocystis</taxon>
    </lineage>
</organism>
<comment type="similarity">
    <text evidence="1 3">Belongs to the short-chain dehydrogenases/reductases (SDR) family.</text>
</comment>
<dbReference type="CDD" id="cd05233">
    <property type="entry name" value="SDR_c"/>
    <property type="match status" value="1"/>
</dbReference>
<dbReference type="Proteomes" id="UP001150924">
    <property type="component" value="Unassembled WGS sequence"/>
</dbReference>
<dbReference type="GO" id="GO:0016491">
    <property type="term" value="F:oxidoreductase activity"/>
    <property type="evidence" value="ECO:0007669"/>
    <property type="project" value="UniProtKB-KW"/>
</dbReference>
<feature type="domain" description="Ketoreductase" evidence="4">
    <location>
        <begin position="6"/>
        <end position="185"/>
    </location>
</feature>
<evidence type="ECO:0000256" key="1">
    <source>
        <dbReference type="ARBA" id="ARBA00006484"/>
    </source>
</evidence>
<dbReference type="PANTHER" id="PTHR44196:SF1">
    <property type="entry name" value="DEHYDROGENASE_REDUCTASE SDR FAMILY MEMBER 7B"/>
    <property type="match status" value="1"/>
</dbReference>
<gene>
    <name evidence="5" type="ORF">OV079_48080</name>
</gene>
<evidence type="ECO:0000256" key="3">
    <source>
        <dbReference type="RuleBase" id="RU000363"/>
    </source>
</evidence>
<dbReference type="AlphaFoldDB" id="A0A9X3F211"/>
<accession>A0A9X3F211</accession>
<reference evidence="5" key="1">
    <citation type="submission" date="2022-11" db="EMBL/GenBank/DDBJ databases">
        <title>Minimal conservation of predation-associated metabolite biosynthetic gene clusters underscores biosynthetic potential of Myxococcota including descriptions for ten novel species: Archangium lansinium sp. nov., Myxococcus landrumus sp. nov., Nannocystis bai.</title>
        <authorList>
            <person name="Ahearne A."/>
            <person name="Stevens C."/>
            <person name="Phillips K."/>
        </authorList>
    </citation>
    <scope>NUCLEOTIDE SEQUENCE</scope>
    <source>
        <strain evidence="5">Na p29</strain>
    </source>
</reference>
<dbReference type="Pfam" id="PF00106">
    <property type="entry name" value="adh_short"/>
    <property type="match status" value="1"/>
</dbReference>
<name>A0A9X3F211_9BACT</name>
<keyword evidence="6" id="KW-1185">Reference proteome</keyword>
<sequence length="271" mass="28594">MELKDRVALVTGASSGIGLATAKLLHKSGMRVVMVARTAGKLEAAAAEVGTGAVAIACDVGDLSRLTWLIDQVVMRFGGLDVLVNNAGVHHRGDMLRHPPEALAEIVTVNLTAPVALTRTAVDHMRAGGCVVNVASLAGKLGVPGSAVYSGSKAGLRFWALAAAEDLARRDIRIANVNPGPVDSSFFDSDIQGVSNLTFSQPMSTPEECAEAVLACIQDTRSPMEIDLPFASGKLATLGYLSPRLRVWLRPALERRGAKNKAAFMRRRGLS</sequence>
<evidence type="ECO:0000313" key="5">
    <source>
        <dbReference type="EMBL" id="MCY1013164.1"/>
    </source>
</evidence>
<dbReference type="SUPFAM" id="SSF51735">
    <property type="entry name" value="NAD(P)-binding Rossmann-fold domains"/>
    <property type="match status" value="1"/>
</dbReference>
<dbReference type="InterPro" id="IPR036291">
    <property type="entry name" value="NAD(P)-bd_dom_sf"/>
</dbReference>
<dbReference type="EMBL" id="JAPNKE010000002">
    <property type="protein sequence ID" value="MCY1013164.1"/>
    <property type="molecule type" value="Genomic_DNA"/>
</dbReference>
<dbReference type="PROSITE" id="PS00061">
    <property type="entry name" value="ADH_SHORT"/>
    <property type="match status" value="1"/>
</dbReference>
<comment type="caution">
    <text evidence="5">The sequence shown here is derived from an EMBL/GenBank/DDBJ whole genome shotgun (WGS) entry which is preliminary data.</text>
</comment>
<dbReference type="SMART" id="SM00822">
    <property type="entry name" value="PKS_KR"/>
    <property type="match status" value="1"/>
</dbReference>
<dbReference type="PRINTS" id="PR00081">
    <property type="entry name" value="GDHRDH"/>
</dbReference>
<dbReference type="PANTHER" id="PTHR44196">
    <property type="entry name" value="DEHYDROGENASE/REDUCTASE SDR FAMILY MEMBER 7B"/>
    <property type="match status" value="1"/>
</dbReference>
<dbReference type="FunFam" id="3.40.50.720:FF:000084">
    <property type="entry name" value="Short-chain dehydrogenase reductase"/>
    <property type="match status" value="1"/>
</dbReference>
<dbReference type="PRINTS" id="PR00080">
    <property type="entry name" value="SDRFAMILY"/>
</dbReference>
<evidence type="ECO:0000256" key="2">
    <source>
        <dbReference type="ARBA" id="ARBA00023002"/>
    </source>
</evidence>